<organism evidence="2 3">
    <name type="scientific">Metarhizium anisopliae BRIP 53293</name>
    <dbReference type="NCBI Taxonomy" id="1291518"/>
    <lineage>
        <taxon>Eukaryota</taxon>
        <taxon>Fungi</taxon>
        <taxon>Dikarya</taxon>
        <taxon>Ascomycota</taxon>
        <taxon>Pezizomycotina</taxon>
        <taxon>Sordariomycetes</taxon>
        <taxon>Hypocreomycetidae</taxon>
        <taxon>Hypocreales</taxon>
        <taxon>Clavicipitaceae</taxon>
        <taxon>Metarhizium</taxon>
    </lineage>
</organism>
<dbReference type="InterPro" id="IPR009291">
    <property type="entry name" value="Vps62"/>
</dbReference>
<reference evidence="3" key="1">
    <citation type="journal article" date="2014" name="BMC Genomics">
        <title>The genome sequence of the biocontrol fungus Metarhizium anisopliae and comparative genomics of Metarhizium species.</title>
        <authorList>
            <person name="Pattemore J.A."/>
            <person name="Hane J.K."/>
            <person name="Williams A.H."/>
            <person name="Wilson B.A."/>
            <person name="Stodart B.J."/>
            <person name="Ash G.J."/>
        </authorList>
    </citation>
    <scope>NUCLEOTIDE SEQUENCE [LARGE SCALE GENOMIC DNA]</scope>
    <source>
        <strain evidence="3">BRIP 53293</strain>
    </source>
</reference>
<accession>A0A0D9NZ42</accession>
<evidence type="ECO:0008006" key="4">
    <source>
        <dbReference type="Google" id="ProtNLM"/>
    </source>
</evidence>
<evidence type="ECO:0000313" key="2">
    <source>
        <dbReference type="EMBL" id="KJK79284.1"/>
    </source>
</evidence>
<dbReference type="Pfam" id="PF06101">
    <property type="entry name" value="Vps62"/>
    <property type="match status" value="1"/>
</dbReference>
<protein>
    <recommendedName>
        <fullName evidence="4">MACPF domain-containing protein</fullName>
    </recommendedName>
</protein>
<feature type="chain" id="PRO_5002342210" description="MACPF domain-containing protein" evidence="1">
    <location>
        <begin position="24"/>
        <end position="647"/>
    </location>
</feature>
<feature type="signal peptide" evidence="1">
    <location>
        <begin position="1"/>
        <end position="23"/>
    </location>
</feature>
<name>A0A0D9NZ42_METAN</name>
<proteinExistence type="predicted"/>
<dbReference type="Proteomes" id="UP000054544">
    <property type="component" value="Unassembled WGS sequence"/>
</dbReference>
<dbReference type="PANTHER" id="PTHR48219">
    <property type="entry name" value="VACUOLAR PROTEIN SORTING-ASSOCIATED PROTEIN 62-RELATED"/>
    <property type="match status" value="1"/>
</dbReference>
<dbReference type="PANTHER" id="PTHR48219:SF2">
    <property type="entry name" value="VACUOLAR PROTEIN SORTING-ASSOCIATED PROTEIN 62"/>
    <property type="match status" value="1"/>
</dbReference>
<keyword evidence="3" id="KW-1185">Reference proteome</keyword>
<dbReference type="OrthoDB" id="3231004at2759"/>
<sequence>MMEPRWCFVVLAWSALHIGPLLARSVPYGDLMTVGEGFNTFLGKGVKHGAVQFSSVKAAPPENGIPKGSASNTLTSRETNNFQGLSVEMFDVDLDSYFIAPDPKMFDEPMYKRSEDNQNGINHRVAHVKRNAAASCPAEIDASVEFISDYESYLKVLDVSASATISGYGQTASASSSYLDKSRFASNTLTYMAIINIKKQINSGEEFAFNTNLYSNSSFAKTFGDRWIRGFQMGAKLVARVSLTAKERSNQEELKATAEASLAFWGVSGQVNTAVTSSMEKLNKQAHVKVDIFYQGEIGKQLQGQSASTSGDQQPAQQVFANAKSWADLFLTEACKHNYKYQALLDEYPNVKGFPENQAVLDYSTAEKVSYRVLSELVKISELAQVLRKSKVLNQADGDQILWDELAIVEACKTWVQNTAATPNNGTETAKELVKLFDTAFYAKWRPRLKDIKGDLTVQNTTEFVRVWDDRGTGSSRGASFWLPRAQGELRPLGSVGVANYDDINGQLTAVLVGPTPGKTPSKPVVASPVGFNRIWRDLWSGANVDGSFWRPTAPEGYKCIGDVVQNSWSEPNKDAIWCLRADLVKPSAYESPSLWDDKGSGSAYGVHVYNVQPRSDKRLNVLRAFSDPDPDKNIASQLIAPSGAKL</sequence>
<keyword evidence="1" id="KW-0732">Signal</keyword>
<gene>
    <name evidence="2" type="ORF">H634G_05524</name>
</gene>
<evidence type="ECO:0000256" key="1">
    <source>
        <dbReference type="SAM" id="SignalP"/>
    </source>
</evidence>
<dbReference type="AlphaFoldDB" id="A0A0D9NZ42"/>
<dbReference type="EMBL" id="KE384731">
    <property type="protein sequence ID" value="KJK79284.1"/>
    <property type="molecule type" value="Genomic_DNA"/>
</dbReference>
<evidence type="ECO:0000313" key="3">
    <source>
        <dbReference type="Proteomes" id="UP000054544"/>
    </source>
</evidence>